<comment type="similarity">
    <text evidence="1">Belongs to the N(4)/N(6)-methyltransferase family. N(4) subfamily.</text>
</comment>
<dbReference type="Proteomes" id="UP001165384">
    <property type="component" value="Unassembled WGS sequence"/>
</dbReference>
<reference evidence="10" key="1">
    <citation type="submission" date="2022-01" db="EMBL/GenBank/DDBJ databases">
        <authorList>
            <person name="Jo J.-H."/>
            <person name="Im W.-T."/>
        </authorList>
    </citation>
    <scope>NUCLEOTIDE SEQUENCE</scope>
    <source>
        <strain evidence="10">XY25</strain>
    </source>
</reference>
<evidence type="ECO:0000256" key="6">
    <source>
        <dbReference type="ARBA" id="ARBA00022747"/>
    </source>
</evidence>
<dbReference type="InterPro" id="IPR017985">
    <property type="entry name" value="MeTrfase_CN4_CS"/>
</dbReference>
<keyword evidence="11" id="KW-1185">Reference proteome</keyword>
<dbReference type="InterPro" id="IPR002941">
    <property type="entry name" value="DNA_methylase_N4/N6"/>
</dbReference>
<organism evidence="10 11">
    <name type="scientific">Dechloromonas hankyongensis</name>
    <dbReference type="NCBI Taxonomy" id="2908002"/>
    <lineage>
        <taxon>Bacteria</taxon>
        <taxon>Pseudomonadati</taxon>
        <taxon>Pseudomonadota</taxon>
        <taxon>Betaproteobacteria</taxon>
        <taxon>Rhodocyclales</taxon>
        <taxon>Azonexaceae</taxon>
        <taxon>Dechloromonas</taxon>
    </lineage>
</organism>
<dbReference type="EC" id="2.1.1.113" evidence="2"/>
<evidence type="ECO:0000256" key="4">
    <source>
        <dbReference type="ARBA" id="ARBA00022679"/>
    </source>
</evidence>
<comment type="caution">
    <text evidence="10">The sequence shown here is derived from an EMBL/GenBank/DDBJ whole genome shotgun (WGS) entry which is preliminary data.</text>
</comment>
<dbReference type="SUPFAM" id="SSF53335">
    <property type="entry name" value="S-adenosyl-L-methionine-dependent methyltransferases"/>
    <property type="match status" value="1"/>
</dbReference>
<keyword evidence="6" id="KW-0680">Restriction system</keyword>
<evidence type="ECO:0000256" key="1">
    <source>
        <dbReference type="ARBA" id="ARBA00010203"/>
    </source>
</evidence>
<evidence type="ECO:0000256" key="7">
    <source>
        <dbReference type="ARBA" id="ARBA00023125"/>
    </source>
</evidence>
<keyword evidence="5" id="KW-0949">S-adenosyl-L-methionine</keyword>
<keyword evidence="4" id="KW-0808">Transferase</keyword>
<dbReference type="PROSITE" id="PS00093">
    <property type="entry name" value="N4_MTASE"/>
    <property type="match status" value="1"/>
</dbReference>
<name>A0ABS9K4I3_9RHOO</name>
<gene>
    <name evidence="10" type="ORF">LZ012_13905</name>
</gene>
<dbReference type="InterPro" id="IPR029063">
    <property type="entry name" value="SAM-dependent_MTases_sf"/>
</dbReference>
<evidence type="ECO:0000259" key="9">
    <source>
        <dbReference type="Pfam" id="PF01555"/>
    </source>
</evidence>
<dbReference type="PRINTS" id="PR00508">
    <property type="entry name" value="S21N4MTFRASE"/>
</dbReference>
<evidence type="ECO:0000256" key="2">
    <source>
        <dbReference type="ARBA" id="ARBA00012185"/>
    </source>
</evidence>
<evidence type="ECO:0000256" key="5">
    <source>
        <dbReference type="ARBA" id="ARBA00022691"/>
    </source>
</evidence>
<accession>A0ABS9K4I3</accession>
<comment type="catalytic activity">
    <reaction evidence="8">
        <text>a 2'-deoxycytidine in DNA + S-adenosyl-L-methionine = an N(4)-methyl-2'-deoxycytidine in DNA + S-adenosyl-L-homocysteine + H(+)</text>
        <dbReference type="Rhea" id="RHEA:16857"/>
        <dbReference type="Rhea" id="RHEA-COMP:11369"/>
        <dbReference type="Rhea" id="RHEA-COMP:13674"/>
        <dbReference type="ChEBI" id="CHEBI:15378"/>
        <dbReference type="ChEBI" id="CHEBI:57856"/>
        <dbReference type="ChEBI" id="CHEBI:59789"/>
        <dbReference type="ChEBI" id="CHEBI:85452"/>
        <dbReference type="ChEBI" id="CHEBI:137933"/>
        <dbReference type="EC" id="2.1.1.113"/>
    </reaction>
</comment>
<evidence type="ECO:0000256" key="8">
    <source>
        <dbReference type="ARBA" id="ARBA00049120"/>
    </source>
</evidence>
<keyword evidence="3" id="KW-0489">Methyltransferase</keyword>
<evidence type="ECO:0000313" key="10">
    <source>
        <dbReference type="EMBL" id="MCG2578084.1"/>
    </source>
</evidence>
<keyword evidence="7" id="KW-0238">DNA-binding</keyword>
<protein>
    <recommendedName>
        <fullName evidence="2">site-specific DNA-methyltransferase (cytosine-N(4)-specific)</fullName>
        <ecNumber evidence="2">2.1.1.113</ecNumber>
    </recommendedName>
</protein>
<sequence length="756" mass="86530">MNSLLKHLRYEFATAIAIPSSSIAFDSDYENRCEALVTYLSKYDLLPLPVREKAFFSHVNKKFKINAHYLAAFYERGAKLGKTFNYHQKVAIQEIFDREELFGLSRLLDDFSIDTEVCETLAAAARCSCRNDTLEHLHLELKAPAKLRREVGERDVRTEILKALFASFLWGSLPQRDMHRYFDSDFNEEGYCERFWDELQRRTPRLFHRDSALHYIVIDETWCSHFQDYISLQGAVLRQVRESYVSLNNYGYLAVMIKSALVGRRDHSWELAADVSLFAEKHVEKTLDRGYFRFDKIRSTTVAHIPDLDLGEARFELVNEGFTYRDCFVLERPTGEVNQLLVFQKNLRDETAVPCPTCRSSQIEGNSYPSLGVKSWECCNALCPDRSKYNRGKRYSFRGLTMQQALDDESNDIPATFVRKWRRDVVAIEDDSEVLEHLLRHYSMSGDGVTVLSSRPEVFKATLGRQVSSDPLLTSPSSDDAAWFFNAAFFKRYGVPTKAIEPVTLNNLGNDELNVFCGDSRQVLLSIGEDVIDGAVTSPPYYNAREYSQWPNMYCYLQDMFEVNAQVFRVLKPGAIYYYNIFDYFDNENIVAQSAMGQKRLILSGYTVDLFRKIGFQCLGNIVWDKGEIEGKRGFNAGNFSPFYQSPFNCWEHVLVFQKPGSEPAPSKTGILRAKPVIKMVRGKNVHGHTAPFPEEIPLLCMETTPKNGLILDPFGGSLTTGRVAVAYGRRAICIEQSQDYCDLGLKLYHEGNKIM</sequence>
<evidence type="ECO:0000313" key="11">
    <source>
        <dbReference type="Proteomes" id="UP001165384"/>
    </source>
</evidence>
<dbReference type="RefSeq" id="WP_275711413.1">
    <property type="nucleotide sequence ID" value="NZ_JAKLTN010000002.1"/>
</dbReference>
<dbReference type="Gene3D" id="3.40.50.150">
    <property type="entry name" value="Vaccinia Virus protein VP39"/>
    <property type="match status" value="1"/>
</dbReference>
<evidence type="ECO:0000256" key="3">
    <source>
        <dbReference type="ARBA" id="ARBA00022603"/>
    </source>
</evidence>
<dbReference type="EMBL" id="JAKLTN010000002">
    <property type="protein sequence ID" value="MCG2578084.1"/>
    <property type="molecule type" value="Genomic_DNA"/>
</dbReference>
<dbReference type="InterPro" id="IPR001091">
    <property type="entry name" value="RM_Methyltransferase"/>
</dbReference>
<proteinExistence type="inferred from homology"/>
<feature type="domain" description="DNA methylase N-4/N-6" evidence="9">
    <location>
        <begin position="532"/>
        <end position="744"/>
    </location>
</feature>
<dbReference type="Pfam" id="PF01555">
    <property type="entry name" value="N6_N4_Mtase"/>
    <property type="match status" value="1"/>
</dbReference>